<evidence type="ECO:0000256" key="3">
    <source>
        <dbReference type="ARBA" id="ARBA00022679"/>
    </source>
</evidence>
<dbReference type="GO" id="GO:0004312">
    <property type="term" value="F:fatty acid synthase activity"/>
    <property type="evidence" value="ECO:0007669"/>
    <property type="project" value="TreeGrafter"/>
</dbReference>
<keyword evidence="9" id="KW-0511">Multifunctional enzyme</keyword>
<dbReference type="OrthoDB" id="329835at2759"/>
<evidence type="ECO:0000259" key="10">
    <source>
        <dbReference type="PROSITE" id="PS50075"/>
    </source>
</evidence>
<evidence type="ECO:0000256" key="9">
    <source>
        <dbReference type="ARBA" id="ARBA00023268"/>
    </source>
</evidence>
<name>A0A7R9AH34_9CRUS</name>
<dbReference type="InterPro" id="IPR036736">
    <property type="entry name" value="ACP-like_sf"/>
</dbReference>
<dbReference type="Proteomes" id="UP000677054">
    <property type="component" value="Unassembled WGS sequence"/>
</dbReference>
<dbReference type="Gene3D" id="3.30.70.3290">
    <property type="match status" value="1"/>
</dbReference>
<feature type="domain" description="Carrier" evidence="10">
    <location>
        <begin position="1343"/>
        <end position="1416"/>
    </location>
</feature>
<dbReference type="Pfam" id="PF00550">
    <property type="entry name" value="PP-binding"/>
    <property type="match status" value="1"/>
</dbReference>
<dbReference type="InterPro" id="IPR057326">
    <property type="entry name" value="KR_dom"/>
</dbReference>
<sequence length="1416" mass="155639">MRRGSSTPWGRPDGSRGEYLGRLAGRHDGDLGHRGRAVGALQVALLHGDLSDHGLFGHSLGEIVSGFVDGCLTLEETILVAHCRVKSLKIAEIEQGAMASIGLSLEEALKICPQGVTIGCHNSIDNVTISGSPAGVESTVKRCESSGIFAKGVPSFGYAFHSPSMDKAAPHLRESLSQVIGQPKKRSAKWVSTSVSRDDPVGEHCSAEYQIRNFCSMVRFQEAMMRVPENAIVIEIGPHSILFPLLKRSLSSKATLVGIQNRREKDNCLYLLKMLGQLYNEGLDMDLNAIYRFRYPVPRGTPMLSPQIVLDHSQQWFVPSPAANAGLSSSVVEVDLSKEEFDHLKWVRYGGEPVIPPEAFLVMVWEALAKRLESDKFELDVSFTDVRFHGVKFCGDAVAFDLNVEILSSSGRWEVSEGGRCLAEGTVHITEGTVHIAKGTVHIEATKRARAPWDPDEIYQELSLRGCECAGAFRCMEAFWGQGGVVSWQPSLVPFLHNVFQTLNLTKVRGQEGVLTGFGCLRVSPKAFLKEQAVEIHAKGNRIWGNCLEWTEIQTQEIPRKQFDPIPLSAQIFTPFLDDDETYEENEGLEICLKIVLQQFPHEETLRIVHFTGKGEGSERIRASLQTGTAKKTISLAVVTGHADGLKSPDHSHLQIWEDMAHFAQSSSYKSDFALVRFADGENPRFKQDSLRLVAKKVERTKSGKVFTWALLKEGSEGENAETVVPVDAVSDFSWVESLQDLLKDEKRTGVCLQSENHPIGLFGLVNSLGREFPAGGVRAEAGPRDSGRFLVQNFHQDGKWGTYIYRDLTLARPVEEKAEWSVTERERGGLEWVCRPRPVGEVCKVFAAGFDGSFAGTDSGGRRVMGLVVREEHGVVASFASPESDFVWEIPSCWSYEEAAAIPFSYAVGFAAFQLACGGRSDAHVLLTSSEHPLVGCFVAIAESVRCKLAVLVETVDSECSGFVGYSDPDAVPWKSVDAVFVMDDDWDWVKARKSELTVVDLRPIVCEDRRSSADLAGFASYHRLSLDFIARCSELRARVSEAVKTGIKSGVVKPLPFHDVNPEAFSADVRFRGDAVMSIRSVDGRTRIKARKQLRFESEEVVIITGGLGGMGLELVQFLIDHGAQKFLLTSRRGVTSGRQGHKIGTWRSRGIQVRVSTLEISTEEQAKALIQEGSSMGHLVGIFHLAGTLRDGRFVKAGRGDFESVAGPKVGALQCVDRVSREWCPGLKYFVAFSSVVVGVGNVGQTAYGMANGAMEDVIRDRRRSDCPGLAIEWGPIAEVGMASKILARTNKVSIASCRAQSIHASWDRLETLLLAQDDLPSPIVTVAILEAFEPEPEPEHVEPKEENLLERVAKVLDMPLETLDPNRSLAEMGLDSMASVHIEQMFKPMHLSLEEIAQLTLRKVQALISSSA</sequence>
<keyword evidence="8" id="KW-0275">Fatty acid biosynthesis</keyword>
<dbReference type="InterPro" id="IPR016035">
    <property type="entry name" value="Acyl_Trfase/lysoPLipase"/>
</dbReference>
<dbReference type="SUPFAM" id="SSF47336">
    <property type="entry name" value="ACP-like"/>
    <property type="match status" value="1"/>
</dbReference>
<dbReference type="InterPro" id="IPR001227">
    <property type="entry name" value="Ac_transferase_dom_sf"/>
</dbReference>
<keyword evidence="12" id="KW-1185">Reference proteome</keyword>
<dbReference type="Gene3D" id="3.10.129.110">
    <property type="entry name" value="Polyketide synthase dehydratase"/>
    <property type="match status" value="1"/>
</dbReference>
<evidence type="ECO:0000256" key="4">
    <source>
        <dbReference type="ARBA" id="ARBA00022832"/>
    </source>
</evidence>
<keyword evidence="3" id="KW-0808">Transferase</keyword>
<dbReference type="PANTHER" id="PTHR43775">
    <property type="entry name" value="FATTY ACID SYNTHASE"/>
    <property type="match status" value="1"/>
</dbReference>
<dbReference type="UniPathway" id="UPA00094"/>
<keyword evidence="1" id="KW-0596">Phosphopantetheine</keyword>
<keyword evidence="4" id="KW-0276">Fatty acid metabolism</keyword>
<keyword evidence="6" id="KW-0560">Oxidoreductase</keyword>
<dbReference type="SMART" id="SM00822">
    <property type="entry name" value="PKS_KR"/>
    <property type="match status" value="1"/>
</dbReference>
<dbReference type="PANTHER" id="PTHR43775:SF7">
    <property type="entry name" value="FATTY ACID SYNTHASE"/>
    <property type="match status" value="1"/>
</dbReference>
<dbReference type="Gene3D" id="3.40.50.720">
    <property type="entry name" value="NAD(P)-binding Rossmann-like Domain"/>
    <property type="match status" value="1"/>
</dbReference>
<dbReference type="InterPro" id="IPR050091">
    <property type="entry name" value="PKS_NRPS_Biosynth_Enz"/>
</dbReference>
<dbReference type="EMBL" id="LR906447">
    <property type="protein sequence ID" value="CAD7253870.1"/>
    <property type="molecule type" value="Genomic_DNA"/>
</dbReference>
<dbReference type="SUPFAM" id="SSF55048">
    <property type="entry name" value="Probable ACP-binding domain of malonyl-CoA ACP transacylase"/>
    <property type="match status" value="1"/>
</dbReference>
<evidence type="ECO:0000256" key="1">
    <source>
        <dbReference type="ARBA" id="ARBA00022450"/>
    </source>
</evidence>
<protein>
    <recommendedName>
        <fullName evidence="10">Carrier domain-containing protein</fullName>
    </recommendedName>
</protein>
<reference evidence="11" key="1">
    <citation type="submission" date="2020-11" db="EMBL/GenBank/DDBJ databases">
        <authorList>
            <person name="Tran Van P."/>
        </authorList>
    </citation>
    <scope>NUCLEOTIDE SEQUENCE</scope>
</reference>
<gene>
    <name evidence="11" type="ORF">DSTB1V02_LOCUS13616</name>
</gene>
<evidence type="ECO:0000313" key="11">
    <source>
        <dbReference type="EMBL" id="CAD7253870.1"/>
    </source>
</evidence>
<dbReference type="SUPFAM" id="SSF52151">
    <property type="entry name" value="FabD/lysophospholipase-like"/>
    <property type="match status" value="1"/>
</dbReference>
<accession>A0A7R9AH34</accession>
<dbReference type="EMBL" id="CAJPEV010006930">
    <property type="protein sequence ID" value="CAG0904463.1"/>
    <property type="molecule type" value="Genomic_DNA"/>
</dbReference>
<evidence type="ECO:0000256" key="2">
    <source>
        <dbReference type="ARBA" id="ARBA00022516"/>
    </source>
</evidence>
<dbReference type="SMART" id="SM00827">
    <property type="entry name" value="PKS_AT"/>
    <property type="match status" value="1"/>
</dbReference>
<dbReference type="InterPro" id="IPR014043">
    <property type="entry name" value="Acyl_transferase_dom"/>
</dbReference>
<evidence type="ECO:0000256" key="8">
    <source>
        <dbReference type="ARBA" id="ARBA00023160"/>
    </source>
</evidence>
<dbReference type="InterPro" id="IPR016036">
    <property type="entry name" value="Malonyl_transacylase_ACP-bd"/>
</dbReference>
<evidence type="ECO:0000256" key="5">
    <source>
        <dbReference type="ARBA" id="ARBA00022857"/>
    </source>
</evidence>
<dbReference type="InterPro" id="IPR013968">
    <property type="entry name" value="PKS_KR"/>
</dbReference>
<dbReference type="SUPFAM" id="SSF51735">
    <property type="entry name" value="NAD(P)-binding Rossmann-fold domains"/>
    <property type="match status" value="1"/>
</dbReference>
<dbReference type="GO" id="GO:0016491">
    <property type="term" value="F:oxidoreductase activity"/>
    <property type="evidence" value="ECO:0007669"/>
    <property type="project" value="UniProtKB-KW"/>
</dbReference>
<dbReference type="GO" id="GO:0006633">
    <property type="term" value="P:fatty acid biosynthetic process"/>
    <property type="evidence" value="ECO:0007669"/>
    <property type="project" value="UniProtKB-UniPathway"/>
</dbReference>
<dbReference type="InterPro" id="IPR042104">
    <property type="entry name" value="PKS_dehydratase_sf"/>
</dbReference>
<organism evidence="11">
    <name type="scientific">Darwinula stevensoni</name>
    <dbReference type="NCBI Taxonomy" id="69355"/>
    <lineage>
        <taxon>Eukaryota</taxon>
        <taxon>Metazoa</taxon>
        <taxon>Ecdysozoa</taxon>
        <taxon>Arthropoda</taxon>
        <taxon>Crustacea</taxon>
        <taxon>Oligostraca</taxon>
        <taxon>Ostracoda</taxon>
        <taxon>Podocopa</taxon>
        <taxon>Podocopida</taxon>
        <taxon>Darwinulocopina</taxon>
        <taxon>Darwinuloidea</taxon>
        <taxon>Darwinulidae</taxon>
        <taxon>Darwinula</taxon>
    </lineage>
</organism>
<dbReference type="InterPro" id="IPR036291">
    <property type="entry name" value="NAD(P)-bd_dom_sf"/>
</dbReference>
<dbReference type="Pfam" id="PF00698">
    <property type="entry name" value="Acyl_transf_1"/>
    <property type="match status" value="1"/>
</dbReference>
<evidence type="ECO:0000256" key="6">
    <source>
        <dbReference type="ARBA" id="ARBA00023002"/>
    </source>
</evidence>
<evidence type="ECO:0000313" key="12">
    <source>
        <dbReference type="Proteomes" id="UP000677054"/>
    </source>
</evidence>
<dbReference type="Gene3D" id="3.40.366.10">
    <property type="entry name" value="Malonyl-Coenzyme A Acyl Carrier Protein, domain 2"/>
    <property type="match status" value="1"/>
</dbReference>
<evidence type="ECO:0000256" key="7">
    <source>
        <dbReference type="ARBA" id="ARBA00023098"/>
    </source>
</evidence>
<dbReference type="Gene3D" id="1.10.1200.10">
    <property type="entry name" value="ACP-like"/>
    <property type="match status" value="1"/>
</dbReference>
<dbReference type="InterPro" id="IPR009081">
    <property type="entry name" value="PP-bd_ACP"/>
</dbReference>
<keyword evidence="2" id="KW-0444">Lipid biosynthesis</keyword>
<dbReference type="PROSITE" id="PS50075">
    <property type="entry name" value="CARRIER"/>
    <property type="match status" value="1"/>
</dbReference>
<proteinExistence type="predicted"/>
<dbReference type="Pfam" id="PF08659">
    <property type="entry name" value="KR"/>
    <property type="match status" value="1"/>
</dbReference>
<dbReference type="Gene3D" id="3.90.180.10">
    <property type="entry name" value="Medium-chain alcohol dehydrogenases, catalytic domain"/>
    <property type="match status" value="2"/>
</dbReference>
<keyword evidence="7" id="KW-0443">Lipid metabolism</keyword>
<keyword evidence="5" id="KW-0521">NADP</keyword>